<evidence type="ECO:0000313" key="2">
    <source>
        <dbReference type="Proteomes" id="UP000255334"/>
    </source>
</evidence>
<sequence>MIAKRLRHRFLSSPPFLRGLAFLGVANLLMAAPVCAGDYPWTLAIYGEDSIPTGWVQVRENAVGGTKLYFDRNLHVNTMQAIRLAAWRPITDVSEIHVGFWTSQLQGHATTSVPVYYNGTTIAPGRLDTTTDFNDFIAFDASYWHRLFDFSNGGRLWWSVGATYVMLNFVVDGTIAANSAGHELREDFYVQELPVPIVGLHVRYPLTQALTFTTDVSWGRLPWVNSLRTEGGEIRLAQTNDEATLGFEYRFAEHWRAALYGFHRYFGQNERSREDGNVIRLRSNGAGLGVSYQF</sequence>
<evidence type="ECO:0000313" key="1">
    <source>
        <dbReference type="EMBL" id="RDS82705.1"/>
    </source>
</evidence>
<dbReference type="AlphaFoldDB" id="A0A370X399"/>
<gene>
    <name evidence="1" type="ORF">DWU99_15085</name>
</gene>
<dbReference type="Proteomes" id="UP000255334">
    <property type="component" value="Unassembled WGS sequence"/>
</dbReference>
<accession>A0A370X399</accession>
<name>A0A370X399_9GAMM</name>
<organism evidence="1 2">
    <name type="scientific">Dyella psychrodurans</name>
    <dbReference type="NCBI Taxonomy" id="1927960"/>
    <lineage>
        <taxon>Bacteria</taxon>
        <taxon>Pseudomonadati</taxon>
        <taxon>Pseudomonadota</taxon>
        <taxon>Gammaproteobacteria</taxon>
        <taxon>Lysobacterales</taxon>
        <taxon>Rhodanobacteraceae</taxon>
        <taxon>Dyella</taxon>
    </lineage>
</organism>
<protein>
    <recommendedName>
        <fullName evidence="3">Outer membrane protein beta-barrel domain-containing protein</fullName>
    </recommendedName>
</protein>
<reference evidence="1 2" key="1">
    <citation type="submission" date="2018-07" db="EMBL/GenBank/DDBJ databases">
        <title>Dyella monticola sp. nov. and Dyella psychrodurans sp. nov. isolated from monsoon evergreen broad-leaved forest soil of Dinghu Mountain, China.</title>
        <authorList>
            <person name="Gao Z."/>
            <person name="Qiu L."/>
        </authorList>
    </citation>
    <scope>NUCLEOTIDE SEQUENCE [LARGE SCALE GENOMIC DNA]</scope>
    <source>
        <strain evidence="1 2">4MSK11</strain>
    </source>
</reference>
<keyword evidence="2" id="KW-1185">Reference proteome</keyword>
<dbReference type="EMBL" id="QRBF01000005">
    <property type="protein sequence ID" value="RDS82705.1"/>
    <property type="molecule type" value="Genomic_DNA"/>
</dbReference>
<comment type="caution">
    <text evidence="1">The sequence shown here is derived from an EMBL/GenBank/DDBJ whole genome shotgun (WGS) entry which is preliminary data.</text>
</comment>
<evidence type="ECO:0008006" key="3">
    <source>
        <dbReference type="Google" id="ProtNLM"/>
    </source>
</evidence>
<proteinExistence type="predicted"/>